<comment type="caution">
    <text evidence="1">The sequence shown here is derived from an EMBL/GenBank/DDBJ whole genome shotgun (WGS) entry which is preliminary data.</text>
</comment>
<reference evidence="1" key="1">
    <citation type="journal article" date="2022" name="Int. J. Mol. Sci.">
        <title>Draft Genome of Tanacetum Coccineum: Genomic Comparison of Closely Related Tanacetum-Family Plants.</title>
        <authorList>
            <person name="Yamashiro T."/>
            <person name="Shiraishi A."/>
            <person name="Nakayama K."/>
            <person name="Satake H."/>
        </authorList>
    </citation>
    <scope>NUCLEOTIDE SEQUENCE</scope>
</reference>
<reference evidence="1" key="2">
    <citation type="submission" date="2022-01" db="EMBL/GenBank/DDBJ databases">
        <authorList>
            <person name="Yamashiro T."/>
            <person name="Shiraishi A."/>
            <person name="Satake H."/>
            <person name="Nakayama K."/>
        </authorList>
    </citation>
    <scope>NUCLEOTIDE SEQUENCE</scope>
</reference>
<sequence length="239" mass="27787">MTIFPEISIRLRHVSQSARVRHNEKILNLGRHKDKDWNANSRLEDHCKRLKHTKHYKMVSKESTRLTPPALVPTVEKADEMILQDILQVSLAEHKSRKEQEARENMELVNKHLASEEIAKMVEGSENVIDDSLPPRNDRTKIPDTNTHIKEQVKKQVPEQVRDQVPVYVAKGLILERQKNKEEMERIADPKPRSIPYLVKIFITLQEEHSKLNFPFAALPKASQLITHLQFDINLKIPC</sequence>
<gene>
    <name evidence="1" type="ORF">Tco_0678742</name>
</gene>
<accession>A0ABQ4XGV4</accession>
<keyword evidence="2" id="KW-1185">Reference proteome</keyword>
<dbReference type="Proteomes" id="UP001151760">
    <property type="component" value="Unassembled WGS sequence"/>
</dbReference>
<evidence type="ECO:0000313" key="1">
    <source>
        <dbReference type="EMBL" id="GJS64178.1"/>
    </source>
</evidence>
<dbReference type="EMBL" id="BQNB010009485">
    <property type="protein sequence ID" value="GJS64178.1"/>
    <property type="molecule type" value="Genomic_DNA"/>
</dbReference>
<evidence type="ECO:0000313" key="2">
    <source>
        <dbReference type="Proteomes" id="UP001151760"/>
    </source>
</evidence>
<name>A0ABQ4XGV4_9ASTR</name>
<organism evidence="1 2">
    <name type="scientific">Tanacetum coccineum</name>
    <dbReference type="NCBI Taxonomy" id="301880"/>
    <lineage>
        <taxon>Eukaryota</taxon>
        <taxon>Viridiplantae</taxon>
        <taxon>Streptophyta</taxon>
        <taxon>Embryophyta</taxon>
        <taxon>Tracheophyta</taxon>
        <taxon>Spermatophyta</taxon>
        <taxon>Magnoliopsida</taxon>
        <taxon>eudicotyledons</taxon>
        <taxon>Gunneridae</taxon>
        <taxon>Pentapetalae</taxon>
        <taxon>asterids</taxon>
        <taxon>campanulids</taxon>
        <taxon>Asterales</taxon>
        <taxon>Asteraceae</taxon>
        <taxon>Asteroideae</taxon>
        <taxon>Anthemideae</taxon>
        <taxon>Anthemidinae</taxon>
        <taxon>Tanacetum</taxon>
    </lineage>
</organism>
<protein>
    <submittedName>
        <fullName evidence="1">Uncharacterized protein</fullName>
    </submittedName>
</protein>
<proteinExistence type="predicted"/>